<evidence type="ECO:0000256" key="1">
    <source>
        <dbReference type="ARBA" id="ARBA00009005"/>
    </source>
</evidence>
<dbReference type="EMBL" id="GDHC01004315">
    <property type="protein sequence ID" value="JAQ14314.1"/>
    <property type="molecule type" value="Transcribed_RNA"/>
</dbReference>
<dbReference type="AlphaFoldDB" id="A0A0A9ZEF8"/>
<dbReference type="GO" id="GO:0006508">
    <property type="term" value="P:proteolysis"/>
    <property type="evidence" value="ECO:0007669"/>
    <property type="project" value="InterPro"/>
</dbReference>
<organism evidence="3">
    <name type="scientific">Lygus hesperus</name>
    <name type="common">Western plant bug</name>
    <dbReference type="NCBI Taxonomy" id="30085"/>
    <lineage>
        <taxon>Eukaryota</taxon>
        <taxon>Metazoa</taxon>
        <taxon>Ecdysozoa</taxon>
        <taxon>Arthropoda</taxon>
        <taxon>Hexapoda</taxon>
        <taxon>Insecta</taxon>
        <taxon>Pterygota</taxon>
        <taxon>Neoptera</taxon>
        <taxon>Paraneoptera</taxon>
        <taxon>Hemiptera</taxon>
        <taxon>Heteroptera</taxon>
        <taxon>Panheteroptera</taxon>
        <taxon>Cimicomorpha</taxon>
        <taxon>Miridae</taxon>
        <taxon>Mirini</taxon>
        <taxon>Lygus</taxon>
    </lineage>
</organism>
<dbReference type="Pfam" id="PF00656">
    <property type="entry name" value="Peptidase_C14"/>
    <property type="match status" value="1"/>
</dbReference>
<dbReference type="EMBL" id="GBHO01000007">
    <property type="protein sequence ID" value="JAG43597.1"/>
    <property type="molecule type" value="Transcribed_RNA"/>
</dbReference>
<gene>
    <name evidence="3" type="primary">MCA1_0</name>
    <name evidence="4" type="synonym">MCA1</name>
    <name evidence="3" type="ORF">CM83_2145</name>
    <name evidence="4" type="ORF">g.8848</name>
</gene>
<accession>A0A0A9ZEF8</accession>
<dbReference type="GO" id="GO:0004197">
    <property type="term" value="F:cysteine-type endopeptidase activity"/>
    <property type="evidence" value="ECO:0007669"/>
    <property type="project" value="InterPro"/>
</dbReference>
<comment type="similarity">
    <text evidence="1">Belongs to the peptidase C14B family.</text>
</comment>
<reference evidence="3" key="1">
    <citation type="journal article" date="2014" name="PLoS ONE">
        <title>Transcriptome-Based Identification of ABC Transporters in the Western Tarnished Plant Bug Lygus hesperus.</title>
        <authorList>
            <person name="Hull J.J."/>
            <person name="Chaney K."/>
            <person name="Geib S.M."/>
            <person name="Fabrick J.A."/>
            <person name="Brent C.S."/>
            <person name="Walsh D."/>
            <person name="Lavine L.C."/>
        </authorList>
    </citation>
    <scope>NUCLEOTIDE SEQUENCE</scope>
</reference>
<evidence type="ECO:0000259" key="2">
    <source>
        <dbReference type="Pfam" id="PF00656"/>
    </source>
</evidence>
<name>A0A0A9ZEF8_LYGHE</name>
<evidence type="ECO:0000313" key="3">
    <source>
        <dbReference type="EMBL" id="JAG43597.1"/>
    </source>
</evidence>
<feature type="domain" description="Peptidase C14 caspase" evidence="2">
    <location>
        <begin position="98"/>
        <end position="204"/>
    </location>
</feature>
<dbReference type="InterPro" id="IPR011600">
    <property type="entry name" value="Pept_C14_caspase"/>
</dbReference>
<reference evidence="3" key="2">
    <citation type="submission" date="2014-07" db="EMBL/GenBank/DDBJ databases">
        <authorList>
            <person name="Hull J."/>
        </authorList>
    </citation>
    <scope>NUCLEOTIDE SEQUENCE</scope>
</reference>
<dbReference type="GO" id="GO:0005737">
    <property type="term" value="C:cytoplasm"/>
    <property type="evidence" value="ECO:0007669"/>
    <property type="project" value="TreeGrafter"/>
</dbReference>
<proteinExistence type="inferred from homology"/>
<sequence length="205" mass="22957">MGNGLVCLSNVIDVVTEKEDLKKAIFSRGRESVMKLSNVNWMELGKNIMHAAGPYVISHIGEVMRPERVNIPQAFKNADDVTGFVPYKAPKYKQGNVKALLIGINYIGTSNELKGCVNDVRQEMATFHKIQFPVKEMAILVDDKSFPNFTALPTRANIIKYIAWLVKGAKAGDVLFMHYSGHGTQTRSTRDKYETKNQVICPCDF</sequence>
<dbReference type="PANTHER" id="PTHR48104">
    <property type="entry name" value="METACASPASE-4"/>
    <property type="match status" value="1"/>
</dbReference>
<evidence type="ECO:0000313" key="4">
    <source>
        <dbReference type="EMBL" id="JAQ14314.1"/>
    </source>
</evidence>
<protein>
    <submittedName>
        <fullName evidence="3">Metacaspase-1</fullName>
    </submittedName>
</protein>
<dbReference type="PANTHER" id="PTHR48104:SF30">
    <property type="entry name" value="METACASPASE-1"/>
    <property type="match status" value="1"/>
</dbReference>
<dbReference type="InterPro" id="IPR050452">
    <property type="entry name" value="Metacaspase"/>
</dbReference>
<dbReference type="Gene3D" id="3.40.50.12660">
    <property type="match status" value="1"/>
</dbReference>
<reference evidence="4" key="3">
    <citation type="journal article" date="2016" name="Gigascience">
        <title>De novo construction of an expanded transcriptome assembly for the western tarnished plant bug, Lygus hesperus.</title>
        <authorList>
            <person name="Tassone E.E."/>
            <person name="Geib S.M."/>
            <person name="Hall B."/>
            <person name="Fabrick J.A."/>
            <person name="Brent C.S."/>
            <person name="Hull J.J."/>
        </authorList>
    </citation>
    <scope>NUCLEOTIDE SEQUENCE</scope>
</reference>